<organism evidence="1 2">
    <name type="scientific">Gordonia pseudamarae</name>
    <dbReference type="NCBI Taxonomy" id="2831662"/>
    <lineage>
        <taxon>Bacteria</taxon>
        <taxon>Bacillati</taxon>
        <taxon>Actinomycetota</taxon>
        <taxon>Actinomycetes</taxon>
        <taxon>Mycobacteriales</taxon>
        <taxon>Gordoniaceae</taxon>
        <taxon>Gordonia</taxon>
    </lineage>
</organism>
<sequence>MQLRTSLRLNTAVEAMTHVIIPALDPDNGPAHEQAALVVGMLTNAIDWLPYEHAFDRAELSSNREALAQTSDATEQTAALIDLADDVLLRSSASPGDVLDCVRALRYALATQVDSTFENGTPAERTAVSRAVLDAAARETPLVRAAYLGHGFEGPTTGVAPLADQLVRTGGK</sequence>
<keyword evidence="2" id="KW-1185">Reference proteome</keyword>
<evidence type="ECO:0000313" key="1">
    <source>
        <dbReference type="EMBL" id="QHN34931.1"/>
    </source>
</evidence>
<name>A0ABX6IIG8_9ACTN</name>
<evidence type="ECO:0000313" key="2">
    <source>
        <dbReference type="Proteomes" id="UP001059836"/>
    </source>
</evidence>
<protein>
    <submittedName>
        <fullName evidence="1">Uncharacterized protein</fullName>
    </submittedName>
</protein>
<proteinExistence type="predicted"/>
<accession>A0ABX6IIG8</accession>
<dbReference type="RefSeq" id="WP_213248581.1">
    <property type="nucleotide sequence ID" value="NZ_CP045806.1"/>
</dbReference>
<dbReference type="EMBL" id="CP045809">
    <property type="protein sequence ID" value="QHN34931.1"/>
    <property type="molecule type" value="Genomic_DNA"/>
</dbReference>
<reference evidence="1" key="1">
    <citation type="journal article" date="2021" name="Nat. Microbiol.">
        <title>Cocultivation of an ultrasmall environmental parasitic bacterium with lytic ability against bacteria associated with wastewater foams.</title>
        <authorList>
            <person name="Batinovic S."/>
            <person name="Rose J.J.A."/>
            <person name="Ratcliffe J."/>
            <person name="Seviour R.J."/>
            <person name="Petrovski S."/>
        </authorList>
    </citation>
    <scope>NUCLEOTIDE SEQUENCE</scope>
    <source>
        <strain evidence="1">CON9</strain>
    </source>
</reference>
<dbReference type="Proteomes" id="UP001059836">
    <property type="component" value="Chromosome"/>
</dbReference>
<gene>
    <name evidence="1" type="ORF">GII31_08495</name>
</gene>